<dbReference type="Gramene" id="Psat05G0067800-T1">
    <property type="protein sequence ID" value="KAI5403186.1"/>
    <property type="gene ID" value="KIW84_050678"/>
</dbReference>
<sequence length="294" mass="33105">MHILNLERALMFQCNLPKVFWSYAINHSIYLINHFPSPVLISLSPYELIHGFPPNYDNIKVFGCLVYTCTILQGRHKLYPRATKGVFLGYKANIKGFLVMNLQSIEISLSRDVSFYEDSFPFITNNDNKSLALTQILDYSLPFLDTPNDNIEMNSQSPVSIIPTNSSHPTSPTQPFSPTPTTTFPNFLHPLMVKLPYLLLLLKSLTDKFIDLKGLLGAKTAPTSMAKTHKYTISDTSYPIDPTTYRRLIGGLIYLCNTRPDLSFSIQQLSQFMSSPTTNVLKTGSEIEPVKLAV</sequence>
<feature type="domain" description="Retroviral polymerase SH3-like" evidence="1">
    <location>
        <begin position="64"/>
        <end position="126"/>
    </location>
</feature>
<accession>A0A9D4WMC4</accession>
<proteinExistence type="predicted"/>
<dbReference type="PANTHER" id="PTHR42648">
    <property type="entry name" value="TRANSPOSASE, PUTATIVE-RELATED"/>
    <property type="match status" value="1"/>
</dbReference>
<dbReference type="EMBL" id="JAMSHJ010000005">
    <property type="protein sequence ID" value="KAI5403186.1"/>
    <property type="molecule type" value="Genomic_DNA"/>
</dbReference>
<name>A0A9D4WMC4_PEA</name>
<protein>
    <recommendedName>
        <fullName evidence="1">Retroviral polymerase SH3-like domain-containing protein</fullName>
    </recommendedName>
</protein>
<evidence type="ECO:0000259" key="1">
    <source>
        <dbReference type="Pfam" id="PF25597"/>
    </source>
</evidence>
<evidence type="ECO:0000313" key="2">
    <source>
        <dbReference type="EMBL" id="KAI5403186.1"/>
    </source>
</evidence>
<dbReference type="InterPro" id="IPR057670">
    <property type="entry name" value="SH3_retrovirus"/>
</dbReference>
<dbReference type="Proteomes" id="UP001058974">
    <property type="component" value="Chromosome 5"/>
</dbReference>
<organism evidence="2 3">
    <name type="scientific">Pisum sativum</name>
    <name type="common">Garden pea</name>
    <name type="synonym">Lathyrus oleraceus</name>
    <dbReference type="NCBI Taxonomy" id="3888"/>
    <lineage>
        <taxon>Eukaryota</taxon>
        <taxon>Viridiplantae</taxon>
        <taxon>Streptophyta</taxon>
        <taxon>Embryophyta</taxon>
        <taxon>Tracheophyta</taxon>
        <taxon>Spermatophyta</taxon>
        <taxon>Magnoliopsida</taxon>
        <taxon>eudicotyledons</taxon>
        <taxon>Gunneridae</taxon>
        <taxon>Pentapetalae</taxon>
        <taxon>rosids</taxon>
        <taxon>fabids</taxon>
        <taxon>Fabales</taxon>
        <taxon>Fabaceae</taxon>
        <taxon>Papilionoideae</taxon>
        <taxon>50 kb inversion clade</taxon>
        <taxon>NPAAA clade</taxon>
        <taxon>Hologalegina</taxon>
        <taxon>IRL clade</taxon>
        <taxon>Fabeae</taxon>
        <taxon>Lathyrus</taxon>
    </lineage>
</organism>
<dbReference type="Pfam" id="PF25597">
    <property type="entry name" value="SH3_retrovirus"/>
    <property type="match status" value="1"/>
</dbReference>
<gene>
    <name evidence="2" type="ORF">KIW84_050678</name>
</gene>
<reference evidence="2 3" key="1">
    <citation type="journal article" date="2022" name="Nat. Genet.">
        <title>Improved pea reference genome and pan-genome highlight genomic features and evolutionary characteristics.</title>
        <authorList>
            <person name="Yang T."/>
            <person name="Liu R."/>
            <person name="Luo Y."/>
            <person name="Hu S."/>
            <person name="Wang D."/>
            <person name="Wang C."/>
            <person name="Pandey M.K."/>
            <person name="Ge S."/>
            <person name="Xu Q."/>
            <person name="Li N."/>
            <person name="Li G."/>
            <person name="Huang Y."/>
            <person name="Saxena R.K."/>
            <person name="Ji Y."/>
            <person name="Li M."/>
            <person name="Yan X."/>
            <person name="He Y."/>
            <person name="Liu Y."/>
            <person name="Wang X."/>
            <person name="Xiang C."/>
            <person name="Varshney R.K."/>
            <person name="Ding H."/>
            <person name="Gao S."/>
            <person name="Zong X."/>
        </authorList>
    </citation>
    <scope>NUCLEOTIDE SEQUENCE [LARGE SCALE GENOMIC DNA]</scope>
    <source>
        <strain evidence="2 3">cv. Zhongwan 6</strain>
    </source>
</reference>
<dbReference type="AlphaFoldDB" id="A0A9D4WMC4"/>
<evidence type="ECO:0000313" key="3">
    <source>
        <dbReference type="Proteomes" id="UP001058974"/>
    </source>
</evidence>
<comment type="caution">
    <text evidence="2">The sequence shown here is derived from an EMBL/GenBank/DDBJ whole genome shotgun (WGS) entry which is preliminary data.</text>
</comment>
<keyword evidence="3" id="KW-1185">Reference proteome</keyword>
<dbReference type="InterPro" id="IPR039537">
    <property type="entry name" value="Retrotran_Ty1/copia-like"/>
</dbReference>
<dbReference type="PANTHER" id="PTHR42648:SF31">
    <property type="entry name" value="RNA-DIRECTED DNA POLYMERASE"/>
    <property type="match status" value="1"/>
</dbReference>